<evidence type="ECO:0000256" key="1">
    <source>
        <dbReference type="SAM" id="Phobius"/>
    </source>
</evidence>
<keyword evidence="1" id="KW-0812">Transmembrane</keyword>
<accession>A0A1X2J1K3</accession>
<name>A0A1X2J1K3_9FUNG</name>
<evidence type="ECO:0000313" key="3">
    <source>
        <dbReference type="Proteomes" id="UP000193560"/>
    </source>
</evidence>
<evidence type="ECO:0000313" key="2">
    <source>
        <dbReference type="EMBL" id="ORZ25737.1"/>
    </source>
</evidence>
<dbReference type="STRING" id="90262.A0A1X2J1K3"/>
<proteinExistence type="predicted"/>
<protein>
    <submittedName>
        <fullName evidence="2">Uncharacterized protein</fullName>
    </submittedName>
</protein>
<gene>
    <name evidence="2" type="ORF">BCR42DRAFT_400818</name>
</gene>
<feature type="transmembrane region" description="Helical" evidence="1">
    <location>
        <begin position="20"/>
        <end position="37"/>
    </location>
</feature>
<keyword evidence="3" id="KW-1185">Reference proteome</keyword>
<dbReference type="OrthoDB" id="630188at2759"/>
<dbReference type="EMBL" id="MCGE01000001">
    <property type="protein sequence ID" value="ORZ25737.1"/>
    <property type="molecule type" value="Genomic_DNA"/>
</dbReference>
<keyword evidence="1" id="KW-1133">Transmembrane helix</keyword>
<reference evidence="2 3" key="1">
    <citation type="submission" date="2016-07" db="EMBL/GenBank/DDBJ databases">
        <title>Pervasive Adenine N6-methylation of Active Genes in Fungi.</title>
        <authorList>
            <consortium name="DOE Joint Genome Institute"/>
            <person name="Mondo S.J."/>
            <person name="Dannebaum R.O."/>
            <person name="Kuo R.C."/>
            <person name="Labutti K."/>
            <person name="Haridas S."/>
            <person name="Kuo A."/>
            <person name="Salamov A."/>
            <person name="Ahrendt S.R."/>
            <person name="Lipzen A."/>
            <person name="Sullivan W."/>
            <person name="Andreopoulos W.B."/>
            <person name="Clum A."/>
            <person name="Lindquist E."/>
            <person name="Daum C."/>
            <person name="Ramamoorthy G.K."/>
            <person name="Gryganskyi A."/>
            <person name="Culley D."/>
            <person name="Magnuson J.K."/>
            <person name="James T.Y."/>
            <person name="O'Malley M.A."/>
            <person name="Stajich J.E."/>
            <person name="Spatafora J.W."/>
            <person name="Visel A."/>
            <person name="Grigoriev I.V."/>
        </authorList>
    </citation>
    <scope>NUCLEOTIDE SEQUENCE [LARGE SCALE GENOMIC DNA]</scope>
    <source>
        <strain evidence="2 3">NRRL 1336</strain>
    </source>
</reference>
<organism evidence="2 3">
    <name type="scientific">Absidia repens</name>
    <dbReference type="NCBI Taxonomy" id="90262"/>
    <lineage>
        <taxon>Eukaryota</taxon>
        <taxon>Fungi</taxon>
        <taxon>Fungi incertae sedis</taxon>
        <taxon>Mucoromycota</taxon>
        <taxon>Mucoromycotina</taxon>
        <taxon>Mucoromycetes</taxon>
        <taxon>Mucorales</taxon>
        <taxon>Cunninghamellaceae</taxon>
        <taxon>Absidia</taxon>
    </lineage>
</organism>
<keyword evidence="1" id="KW-0472">Membrane</keyword>
<dbReference type="Proteomes" id="UP000193560">
    <property type="component" value="Unassembled WGS sequence"/>
</dbReference>
<sequence length="442" mass="50333">MAHPNHPSVTNGGLRPLIKWFRFLFYFAILFLFYHTITSLTPTHTSSNETVQQKQHNSVHLDFPWYKTAHPRLTMLGTFSTSHLTTNERHQLQLSMVAEARKRAKLVFDRIAPSMNGIPGTPIENIDSAQAARKRIDCWTQGRWVSTSAPKSRTQLIQHIQDPLYSTCDKRFYKSHSLDDLRPETQYEWQPSGGGDNECLRVLPKPSPPQWCRVLNGRHILLVGDLVQYQLHELFLDSLRDGPTVCFGELNCKDHTLCSNVDARLRYLRNDILADNRKHVNNNGIMSGSIVAWPFVPSNVLKMYSILILNRSPVVEDDDTFTNSLIRTLAYIRRTVPDILIIYRSSGIGHPFCDDSDKPLNKPMTDDEKRRLPFGWAELERRDAIARAIVEQAGGVFVDLAALVETRPDGHVGGHDCLRYCIPGPLDAWMDVLYQVLATLNP</sequence>
<dbReference type="AlphaFoldDB" id="A0A1X2J1K3"/>
<comment type="caution">
    <text evidence="2">The sequence shown here is derived from an EMBL/GenBank/DDBJ whole genome shotgun (WGS) entry which is preliminary data.</text>
</comment>